<evidence type="ECO:0000313" key="4">
    <source>
        <dbReference type="Proteomes" id="UP000189818"/>
    </source>
</evidence>
<dbReference type="PRINTS" id="PR00081">
    <property type="entry name" value="GDHRDH"/>
</dbReference>
<evidence type="ECO:0000256" key="1">
    <source>
        <dbReference type="ARBA" id="ARBA00006484"/>
    </source>
</evidence>
<dbReference type="InterPro" id="IPR002347">
    <property type="entry name" value="SDR_fam"/>
</dbReference>
<dbReference type="OrthoDB" id="9796652at2"/>
<gene>
    <name evidence="3" type="ORF">SAMN06295920_11253</name>
</gene>
<protein>
    <submittedName>
        <fullName evidence="3">NAD(P)-dependent dehydrogenase, short-chain alcohol dehydrogenase family</fullName>
    </submittedName>
</protein>
<dbReference type="Pfam" id="PF00106">
    <property type="entry name" value="adh_short"/>
    <property type="match status" value="1"/>
</dbReference>
<organism evidence="3 4">
    <name type="scientific">Rhizorhabdus histidinilytica</name>
    <dbReference type="NCBI Taxonomy" id="439228"/>
    <lineage>
        <taxon>Bacteria</taxon>
        <taxon>Pseudomonadati</taxon>
        <taxon>Pseudomonadota</taxon>
        <taxon>Alphaproteobacteria</taxon>
        <taxon>Sphingomonadales</taxon>
        <taxon>Sphingomonadaceae</taxon>
        <taxon>Rhizorhabdus</taxon>
    </lineage>
</organism>
<evidence type="ECO:0000313" key="3">
    <source>
        <dbReference type="EMBL" id="SKC03938.1"/>
    </source>
</evidence>
<proteinExistence type="inferred from homology"/>
<accession>A0A1T5G6B5</accession>
<dbReference type="PANTHER" id="PTHR42760:SF135">
    <property type="entry name" value="BLL7886 PROTEIN"/>
    <property type="match status" value="1"/>
</dbReference>
<dbReference type="SUPFAM" id="SSF51735">
    <property type="entry name" value="NAD(P)-binding Rossmann-fold domains"/>
    <property type="match status" value="1"/>
</dbReference>
<dbReference type="InterPro" id="IPR020904">
    <property type="entry name" value="Sc_DH/Rdtase_CS"/>
</dbReference>
<dbReference type="RefSeq" id="WP_079650267.1">
    <property type="nucleotide sequence ID" value="NZ_FUYM01000012.1"/>
</dbReference>
<dbReference type="PANTHER" id="PTHR42760">
    <property type="entry name" value="SHORT-CHAIN DEHYDROGENASES/REDUCTASES FAMILY MEMBER"/>
    <property type="match status" value="1"/>
</dbReference>
<dbReference type="AlphaFoldDB" id="A0A1T5G6B5"/>
<dbReference type="CDD" id="cd05233">
    <property type="entry name" value="SDR_c"/>
    <property type="match status" value="1"/>
</dbReference>
<name>A0A1T5G6B5_9SPHN</name>
<sequence length="251" mass="25972">MPDLHDLSGKTAFVTGASGGLGAHFAQVLARAGAAVIIAARRREALAEVAAGIEAAGGRCETAALDVSDSASIAAIEPLLAGVDIFVNNAGVVVEKPFLDQSEEDWDRVVGTNAKGMFLLTQAAARAMKARGKGGSIINIASILGLRQGAHVSTYAISKAAAIQLTKSAALELARFGIRVNALCPGYIETDLNRSAWETEGGKRMIQRIPQRRLGEAHELDGPLLLLASDASTYMTGSALVADGGHLVSSL</sequence>
<dbReference type="PRINTS" id="PR00080">
    <property type="entry name" value="SDRFAMILY"/>
</dbReference>
<dbReference type="EMBL" id="FUYM01000012">
    <property type="protein sequence ID" value="SKC03938.1"/>
    <property type="molecule type" value="Genomic_DNA"/>
</dbReference>
<dbReference type="STRING" id="439228.SAMN06295920_11253"/>
<evidence type="ECO:0000256" key="2">
    <source>
        <dbReference type="RuleBase" id="RU000363"/>
    </source>
</evidence>
<reference evidence="4" key="1">
    <citation type="submission" date="2017-02" db="EMBL/GenBank/DDBJ databases">
        <authorList>
            <person name="Varghese N."/>
            <person name="Submissions S."/>
        </authorList>
    </citation>
    <scope>NUCLEOTIDE SEQUENCE [LARGE SCALE GENOMIC DNA]</scope>
    <source>
        <strain evidence="4">UM2</strain>
    </source>
</reference>
<dbReference type="GO" id="GO:0016616">
    <property type="term" value="F:oxidoreductase activity, acting on the CH-OH group of donors, NAD or NADP as acceptor"/>
    <property type="evidence" value="ECO:0007669"/>
    <property type="project" value="TreeGrafter"/>
</dbReference>
<keyword evidence="4" id="KW-1185">Reference proteome</keyword>
<dbReference type="PROSITE" id="PS00061">
    <property type="entry name" value="ADH_SHORT"/>
    <property type="match status" value="1"/>
</dbReference>
<dbReference type="Gene3D" id="3.40.50.720">
    <property type="entry name" value="NAD(P)-binding Rossmann-like Domain"/>
    <property type="match status" value="1"/>
</dbReference>
<dbReference type="Proteomes" id="UP000189818">
    <property type="component" value="Unassembled WGS sequence"/>
</dbReference>
<comment type="similarity">
    <text evidence="1 2">Belongs to the short-chain dehydrogenases/reductases (SDR) family.</text>
</comment>
<dbReference type="GO" id="GO:0030497">
    <property type="term" value="P:fatty acid elongation"/>
    <property type="evidence" value="ECO:0007669"/>
    <property type="project" value="TreeGrafter"/>
</dbReference>
<dbReference type="InterPro" id="IPR036291">
    <property type="entry name" value="NAD(P)-bd_dom_sf"/>
</dbReference>
<dbReference type="FunFam" id="3.40.50.720:FF:000084">
    <property type="entry name" value="Short-chain dehydrogenase reductase"/>
    <property type="match status" value="1"/>
</dbReference>